<evidence type="ECO:0000259" key="7">
    <source>
        <dbReference type="Pfam" id="PF01266"/>
    </source>
</evidence>
<sequence length="371" mass="40037">MTAANITVLGAGVVGLTTALVLSKHKNLKITIVSKHMPGDYDIEYASPWAGANYFPVGKPGTILQKFERATWPELDRICSEVPEAGIHYQETVIYGRKKDADSATGQWFKELIKEDAWFKDVVPNFRVLPKSSLPPDCHTGTSFTSVCINTAIYLPWLLGQCVKNGVVVKRGIVSHVAEAASLHHSGRAADLVINCTGLGAGKLGGVMDPTVYPARGQIVLVRNEPGIMATVSGTDDGDDEATYVMQRAVGGGTILGGCLQHHSWESQPDPNLAQRIMQRSITLCPSLAPKASQVSELSIIRHGVGLRPMRKDGPRVEKDKVSMTDGKGVHAVHCYGHGGYGYQASWGSAWEVERLVGEVLGEMGREKAKL</sequence>
<dbReference type="SUPFAM" id="SSF54373">
    <property type="entry name" value="FAD-linked reductases, C-terminal domain"/>
    <property type="match status" value="1"/>
</dbReference>
<feature type="binding site" evidence="6">
    <location>
        <position position="197"/>
    </location>
    <ligand>
        <name>FAD</name>
        <dbReference type="ChEBI" id="CHEBI:57692"/>
    </ligand>
</feature>
<comment type="cofactor">
    <cofactor evidence="1 6">
        <name>FAD</name>
        <dbReference type="ChEBI" id="CHEBI:57692"/>
    </cofactor>
</comment>
<dbReference type="GO" id="GO:0005737">
    <property type="term" value="C:cytoplasm"/>
    <property type="evidence" value="ECO:0007669"/>
    <property type="project" value="TreeGrafter"/>
</dbReference>
<evidence type="ECO:0000256" key="3">
    <source>
        <dbReference type="ARBA" id="ARBA00022630"/>
    </source>
</evidence>
<dbReference type="InterPro" id="IPR023209">
    <property type="entry name" value="DAO"/>
</dbReference>
<dbReference type="InterPro" id="IPR006076">
    <property type="entry name" value="FAD-dep_OxRdtase"/>
</dbReference>
<dbReference type="PIRSF" id="PIRSF000189">
    <property type="entry name" value="D-aa_oxidase"/>
    <property type="match status" value="1"/>
</dbReference>
<dbReference type="OrthoDB" id="409956at2759"/>
<dbReference type="AlphaFoldDB" id="A0A6A6E906"/>
<feature type="binding site" evidence="6">
    <location>
        <position position="308"/>
    </location>
    <ligand>
        <name>D-dopa</name>
        <dbReference type="ChEBI" id="CHEBI:149689"/>
    </ligand>
</feature>
<dbReference type="GO" id="GO:0003884">
    <property type="term" value="F:D-amino-acid oxidase activity"/>
    <property type="evidence" value="ECO:0007669"/>
    <property type="project" value="InterPro"/>
</dbReference>
<keyword evidence="4 6" id="KW-0274">FAD</keyword>
<proteinExistence type="inferred from homology"/>
<gene>
    <name evidence="8" type="ORF">K469DRAFT_703797</name>
</gene>
<dbReference type="Pfam" id="PF01266">
    <property type="entry name" value="DAO"/>
    <property type="match status" value="1"/>
</dbReference>
<dbReference type="EMBL" id="ML994624">
    <property type="protein sequence ID" value="KAF2188294.1"/>
    <property type="molecule type" value="Genomic_DNA"/>
</dbReference>
<feature type="binding site" evidence="6">
    <location>
        <position position="340"/>
    </location>
    <ligand>
        <name>D-dopa</name>
        <dbReference type="ChEBI" id="CHEBI:149689"/>
    </ligand>
</feature>
<dbReference type="Proteomes" id="UP000800200">
    <property type="component" value="Unassembled WGS sequence"/>
</dbReference>
<dbReference type="GO" id="GO:0019478">
    <property type="term" value="P:D-amino acid catabolic process"/>
    <property type="evidence" value="ECO:0007669"/>
    <property type="project" value="TreeGrafter"/>
</dbReference>
<protein>
    <submittedName>
        <fullName evidence="8">FAD dependent oxidoreductase</fullName>
    </submittedName>
</protein>
<evidence type="ECO:0000313" key="9">
    <source>
        <dbReference type="Proteomes" id="UP000800200"/>
    </source>
</evidence>
<dbReference type="PANTHER" id="PTHR11530:SF16">
    <property type="entry name" value="D-AMINO ACID OXIDASE (AFU_ORTHOLOGUE AFUA_5G11290)"/>
    <property type="match status" value="1"/>
</dbReference>
<evidence type="ECO:0000256" key="4">
    <source>
        <dbReference type="ARBA" id="ARBA00022827"/>
    </source>
</evidence>
<dbReference type="Gene3D" id="3.40.50.720">
    <property type="entry name" value="NAD(P)-binding Rossmann-like Domain"/>
    <property type="match status" value="1"/>
</dbReference>
<dbReference type="PANTHER" id="PTHR11530">
    <property type="entry name" value="D-AMINO ACID OXIDASE"/>
    <property type="match status" value="1"/>
</dbReference>
<evidence type="ECO:0000256" key="6">
    <source>
        <dbReference type="PIRSR" id="PIRSR000189-1"/>
    </source>
</evidence>
<name>A0A6A6E906_9PEZI</name>
<evidence type="ECO:0000313" key="8">
    <source>
        <dbReference type="EMBL" id="KAF2188294.1"/>
    </source>
</evidence>
<keyword evidence="5" id="KW-0560">Oxidoreductase</keyword>
<accession>A0A6A6E906</accession>
<reference evidence="8" key="1">
    <citation type="journal article" date="2020" name="Stud. Mycol.">
        <title>101 Dothideomycetes genomes: a test case for predicting lifestyles and emergence of pathogens.</title>
        <authorList>
            <person name="Haridas S."/>
            <person name="Albert R."/>
            <person name="Binder M."/>
            <person name="Bloem J."/>
            <person name="Labutti K."/>
            <person name="Salamov A."/>
            <person name="Andreopoulos B."/>
            <person name="Baker S."/>
            <person name="Barry K."/>
            <person name="Bills G."/>
            <person name="Bluhm B."/>
            <person name="Cannon C."/>
            <person name="Castanera R."/>
            <person name="Culley D."/>
            <person name="Daum C."/>
            <person name="Ezra D."/>
            <person name="Gonzalez J."/>
            <person name="Henrissat B."/>
            <person name="Kuo A."/>
            <person name="Liang C."/>
            <person name="Lipzen A."/>
            <person name="Lutzoni F."/>
            <person name="Magnuson J."/>
            <person name="Mondo S."/>
            <person name="Nolan M."/>
            <person name="Ohm R."/>
            <person name="Pangilinan J."/>
            <person name="Park H.-J."/>
            <person name="Ramirez L."/>
            <person name="Alfaro M."/>
            <person name="Sun H."/>
            <person name="Tritt A."/>
            <person name="Yoshinaga Y."/>
            <person name="Zwiers L.-H."/>
            <person name="Turgeon B."/>
            <person name="Goodwin S."/>
            <person name="Spatafora J."/>
            <person name="Crous P."/>
            <person name="Grigoriev I."/>
        </authorList>
    </citation>
    <scope>NUCLEOTIDE SEQUENCE</scope>
    <source>
        <strain evidence="8">CBS 207.26</strain>
    </source>
</reference>
<keyword evidence="9" id="KW-1185">Reference proteome</keyword>
<evidence type="ECO:0000256" key="2">
    <source>
        <dbReference type="ARBA" id="ARBA00006730"/>
    </source>
</evidence>
<dbReference type="GO" id="GO:0071949">
    <property type="term" value="F:FAD binding"/>
    <property type="evidence" value="ECO:0007669"/>
    <property type="project" value="InterPro"/>
</dbReference>
<comment type="similarity">
    <text evidence="2">Belongs to the DAMOX/DASOX family.</text>
</comment>
<keyword evidence="3" id="KW-0285">Flavoprotein</keyword>
<feature type="binding site" evidence="6">
    <location>
        <position position="177"/>
    </location>
    <ligand>
        <name>FAD</name>
        <dbReference type="ChEBI" id="CHEBI:57692"/>
    </ligand>
</feature>
<organism evidence="8 9">
    <name type="scientific">Zopfia rhizophila CBS 207.26</name>
    <dbReference type="NCBI Taxonomy" id="1314779"/>
    <lineage>
        <taxon>Eukaryota</taxon>
        <taxon>Fungi</taxon>
        <taxon>Dikarya</taxon>
        <taxon>Ascomycota</taxon>
        <taxon>Pezizomycotina</taxon>
        <taxon>Dothideomycetes</taxon>
        <taxon>Dothideomycetes incertae sedis</taxon>
        <taxon>Zopfiaceae</taxon>
        <taxon>Zopfia</taxon>
    </lineage>
</organism>
<evidence type="ECO:0000256" key="1">
    <source>
        <dbReference type="ARBA" id="ARBA00001974"/>
    </source>
</evidence>
<evidence type="ECO:0000256" key="5">
    <source>
        <dbReference type="ARBA" id="ARBA00023002"/>
    </source>
</evidence>
<dbReference type="SUPFAM" id="SSF51971">
    <property type="entry name" value="Nucleotide-binding domain"/>
    <property type="match status" value="1"/>
</dbReference>
<feature type="binding site" evidence="6">
    <location>
        <position position="244"/>
    </location>
    <ligand>
        <name>D-dopa</name>
        <dbReference type="ChEBI" id="CHEBI:149689"/>
    </ligand>
</feature>
<dbReference type="Gene3D" id="3.30.9.10">
    <property type="entry name" value="D-Amino Acid Oxidase, subunit A, domain 2"/>
    <property type="match status" value="1"/>
</dbReference>
<feature type="domain" description="FAD dependent oxidoreductase" evidence="7">
    <location>
        <begin position="6"/>
        <end position="353"/>
    </location>
</feature>